<dbReference type="Proteomes" id="UP000001811">
    <property type="component" value="Unplaced"/>
</dbReference>
<accession>A0A5F9C7U8</accession>
<dbReference type="PROSITE" id="PS50157">
    <property type="entry name" value="ZINC_FINGER_C2H2_2"/>
    <property type="match status" value="1"/>
</dbReference>
<protein>
    <recommendedName>
        <fullName evidence="12">C2H2-type domain-containing protein</fullName>
    </recommendedName>
</protein>
<dbReference type="InParanoid" id="A0A5F9C7U8"/>
<sequence length="145" mass="16647">SLEGRNFMNAMNVEKSFIGRHISLCIRELTQGRNLMNVMSVEKPFPRGRNLISALYVEKPLVGSQVSLYIRKFTQGRNLMNAIFVENPFAPGLSSLAVKEIQRRNPDYYNEEKPYECNMCGKGFCQKSQLIFHQSMHTGKKNLIN</sequence>
<evidence type="ECO:0000259" key="12">
    <source>
        <dbReference type="PROSITE" id="PS50157"/>
    </source>
</evidence>
<dbReference type="PROSITE" id="PS00028">
    <property type="entry name" value="ZINC_FINGER_C2H2_1"/>
    <property type="match status" value="1"/>
</dbReference>
<proteinExistence type="inferred from homology"/>
<evidence type="ECO:0000313" key="13">
    <source>
        <dbReference type="Ensembl" id="ENSOCUP00000029928.1"/>
    </source>
</evidence>
<evidence type="ECO:0000256" key="7">
    <source>
        <dbReference type="ARBA" id="ARBA00023015"/>
    </source>
</evidence>
<dbReference type="SUPFAM" id="SSF57667">
    <property type="entry name" value="beta-beta-alpha zinc fingers"/>
    <property type="match status" value="1"/>
</dbReference>
<evidence type="ECO:0000256" key="2">
    <source>
        <dbReference type="ARBA" id="ARBA00006991"/>
    </source>
</evidence>
<comment type="subcellular location">
    <subcellularLocation>
        <location evidence="1">Nucleus</location>
    </subcellularLocation>
</comment>
<dbReference type="GO" id="GO:0003677">
    <property type="term" value="F:DNA binding"/>
    <property type="evidence" value="ECO:0007669"/>
    <property type="project" value="UniProtKB-KW"/>
</dbReference>
<dbReference type="InterPro" id="IPR039938">
    <property type="entry name" value="Sp4-like"/>
</dbReference>
<dbReference type="FunFam" id="3.30.160.60:FF:000006">
    <property type="entry name" value="Zinc finger protein 184 (Kruppel-like)"/>
    <property type="match status" value="1"/>
</dbReference>
<dbReference type="InterPro" id="IPR036236">
    <property type="entry name" value="Znf_C2H2_sf"/>
</dbReference>
<keyword evidence="9" id="KW-0804">Transcription</keyword>
<keyword evidence="7" id="KW-0805">Transcription regulation</keyword>
<keyword evidence="8" id="KW-0238">DNA-binding</keyword>
<feature type="domain" description="C2H2-type" evidence="12">
    <location>
        <begin position="115"/>
        <end position="142"/>
    </location>
</feature>
<evidence type="ECO:0000256" key="6">
    <source>
        <dbReference type="ARBA" id="ARBA00022833"/>
    </source>
</evidence>
<evidence type="ECO:0000256" key="9">
    <source>
        <dbReference type="ARBA" id="ARBA00023163"/>
    </source>
</evidence>
<evidence type="ECO:0000256" key="3">
    <source>
        <dbReference type="ARBA" id="ARBA00022723"/>
    </source>
</evidence>
<keyword evidence="14" id="KW-1185">Reference proteome</keyword>
<keyword evidence="3" id="KW-0479">Metal-binding</keyword>
<organism evidence="13 14">
    <name type="scientific">Oryctolagus cuniculus</name>
    <name type="common">Rabbit</name>
    <dbReference type="NCBI Taxonomy" id="9986"/>
    <lineage>
        <taxon>Eukaryota</taxon>
        <taxon>Metazoa</taxon>
        <taxon>Chordata</taxon>
        <taxon>Craniata</taxon>
        <taxon>Vertebrata</taxon>
        <taxon>Euteleostomi</taxon>
        <taxon>Mammalia</taxon>
        <taxon>Eutheria</taxon>
        <taxon>Euarchontoglires</taxon>
        <taxon>Glires</taxon>
        <taxon>Lagomorpha</taxon>
        <taxon>Leporidae</taxon>
        <taxon>Oryctolagus</taxon>
    </lineage>
</organism>
<dbReference type="InterPro" id="IPR013087">
    <property type="entry name" value="Znf_C2H2_type"/>
</dbReference>
<dbReference type="PANTHER" id="PTHR14947:SF24">
    <property type="entry name" value="ZINC FINGER PROTEIN 781-RELATED"/>
    <property type="match status" value="1"/>
</dbReference>
<keyword evidence="5 11" id="KW-0863">Zinc-finger</keyword>
<evidence type="ECO:0000256" key="8">
    <source>
        <dbReference type="ARBA" id="ARBA00023125"/>
    </source>
</evidence>
<keyword evidence="4" id="KW-0677">Repeat</keyword>
<keyword evidence="6" id="KW-0862">Zinc</keyword>
<dbReference type="GO" id="GO:0008270">
    <property type="term" value="F:zinc ion binding"/>
    <property type="evidence" value="ECO:0007669"/>
    <property type="project" value="UniProtKB-KW"/>
</dbReference>
<reference evidence="13" key="3">
    <citation type="submission" date="2025-09" db="UniProtKB">
        <authorList>
            <consortium name="Ensembl"/>
        </authorList>
    </citation>
    <scope>IDENTIFICATION</scope>
    <source>
        <strain evidence="13">Thorbecke</strain>
    </source>
</reference>
<evidence type="ECO:0000256" key="5">
    <source>
        <dbReference type="ARBA" id="ARBA00022771"/>
    </source>
</evidence>
<dbReference type="PANTHER" id="PTHR14947">
    <property type="entry name" value="ZINC FINGER PROTEIN"/>
    <property type="match status" value="1"/>
</dbReference>
<dbReference type="Gene3D" id="3.30.160.60">
    <property type="entry name" value="Classic Zinc Finger"/>
    <property type="match status" value="1"/>
</dbReference>
<evidence type="ECO:0000313" key="14">
    <source>
        <dbReference type="Proteomes" id="UP000001811"/>
    </source>
</evidence>
<dbReference type="Ensembl" id="ENSOCUT00000046243.1">
    <property type="protein sequence ID" value="ENSOCUP00000029928.1"/>
    <property type="gene ID" value="ENSOCUG00000033510.1"/>
</dbReference>
<comment type="similarity">
    <text evidence="2">Belongs to the krueppel C2H2-type zinc-finger protein family.</text>
</comment>
<evidence type="ECO:0000256" key="10">
    <source>
        <dbReference type="ARBA" id="ARBA00023242"/>
    </source>
</evidence>
<keyword evidence="10" id="KW-0539">Nucleus</keyword>
<reference evidence="13 14" key="1">
    <citation type="journal article" date="2011" name="Nature">
        <title>A high-resolution map of human evolutionary constraint using 29 mammals.</title>
        <authorList>
            <person name="Lindblad-Toh K."/>
            <person name="Garber M."/>
            <person name="Zuk O."/>
            <person name="Lin M.F."/>
            <person name="Parker B.J."/>
            <person name="Washietl S."/>
            <person name="Kheradpour P."/>
            <person name="Ernst J."/>
            <person name="Jordan G."/>
            <person name="Mauceli E."/>
            <person name="Ward L.D."/>
            <person name="Lowe C.B."/>
            <person name="Holloway A.K."/>
            <person name="Clamp M."/>
            <person name="Gnerre S."/>
            <person name="Alfoldi J."/>
            <person name="Beal K."/>
            <person name="Chang J."/>
            <person name="Clawson H."/>
            <person name="Cuff J."/>
            <person name="Di Palma F."/>
            <person name="Fitzgerald S."/>
            <person name="Flicek P."/>
            <person name="Guttman M."/>
            <person name="Hubisz M.J."/>
            <person name="Jaffe D.B."/>
            <person name="Jungreis I."/>
            <person name="Kent W.J."/>
            <person name="Kostka D."/>
            <person name="Lara M."/>
            <person name="Martins A.L."/>
            <person name="Massingham T."/>
            <person name="Moltke I."/>
            <person name="Raney B.J."/>
            <person name="Rasmussen M.D."/>
            <person name="Robinson J."/>
            <person name="Stark A."/>
            <person name="Vilella A.J."/>
            <person name="Wen J."/>
            <person name="Xie X."/>
            <person name="Zody M.C."/>
            <person name="Baldwin J."/>
            <person name="Bloom T."/>
            <person name="Chin C.W."/>
            <person name="Heiman D."/>
            <person name="Nicol R."/>
            <person name="Nusbaum C."/>
            <person name="Young S."/>
            <person name="Wilkinson J."/>
            <person name="Worley K.C."/>
            <person name="Kovar C.L."/>
            <person name="Muzny D.M."/>
            <person name="Gibbs R.A."/>
            <person name="Cree A."/>
            <person name="Dihn H.H."/>
            <person name="Fowler G."/>
            <person name="Jhangiani S."/>
            <person name="Joshi V."/>
            <person name="Lee S."/>
            <person name="Lewis L.R."/>
            <person name="Nazareth L.V."/>
            <person name="Okwuonu G."/>
            <person name="Santibanez J."/>
            <person name="Warren W.C."/>
            <person name="Mardis E.R."/>
            <person name="Weinstock G.M."/>
            <person name="Wilson R.K."/>
            <person name="Delehaunty K."/>
            <person name="Dooling D."/>
            <person name="Fronik C."/>
            <person name="Fulton L."/>
            <person name="Fulton B."/>
            <person name="Graves T."/>
            <person name="Minx P."/>
            <person name="Sodergren E."/>
            <person name="Birney E."/>
            <person name="Margulies E.H."/>
            <person name="Herrero J."/>
            <person name="Green E.D."/>
            <person name="Haussler D."/>
            <person name="Siepel A."/>
            <person name="Goldman N."/>
            <person name="Pollard K.S."/>
            <person name="Pedersen J.S."/>
            <person name="Lander E.S."/>
            <person name="Kellis M."/>
        </authorList>
    </citation>
    <scope>NUCLEOTIDE SEQUENCE [LARGE SCALE GENOMIC DNA]</scope>
    <source>
        <strain evidence="14">Thorbecke</strain>
    </source>
</reference>
<evidence type="ECO:0000256" key="1">
    <source>
        <dbReference type="ARBA" id="ARBA00004123"/>
    </source>
</evidence>
<dbReference type="Bgee" id="ENSOCUG00000033510">
    <property type="expression patterns" value="Expressed in testis and 5 other cell types or tissues"/>
</dbReference>
<evidence type="ECO:0000256" key="11">
    <source>
        <dbReference type="PROSITE-ProRule" id="PRU00042"/>
    </source>
</evidence>
<dbReference type="GO" id="GO:0005634">
    <property type="term" value="C:nucleus"/>
    <property type="evidence" value="ECO:0007669"/>
    <property type="project" value="UniProtKB-SubCell"/>
</dbReference>
<evidence type="ECO:0000256" key="4">
    <source>
        <dbReference type="ARBA" id="ARBA00022737"/>
    </source>
</evidence>
<name>A0A5F9C7U8_RABIT</name>
<reference evidence="13" key="2">
    <citation type="submission" date="2025-08" db="UniProtKB">
        <authorList>
            <consortium name="Ensembl"/>
        </authorList>
    </citation>
    <scope>IDENTIFICATION</scope>
    <source>
        <strain evidence="13">Thorbecke</strain>
    </source>
</reference>
<dbReference type="AlphaFoldDB" id="A0A5F9C7U8"/>